<protein>
    <submittedName>
        <fullName evidence="2">Uncharacterized protein</fullName>
    </submittedName>
</protein>
<reference evidence="2" key="2">
    <citation type="submission" date="2017-02" db="EMBL/GenBank/DDBJ databases">
        <title>Sunflower complete genome.</title>
        <authorList>
            <person name="Langlade N."/>
            <person name="Munos S."/>
        </authorList>
    </citation>
    <scope>NUCLEOTIDE SEQUENCE [LARGE SCALE GENOMIC DNA]</scope>
    <source>
        <tissue evidence="2">Leaves</tissue>
    </source>
</reference>
<keyword evidence="3" id="KW-1185">Reference proteome</keyword>
<evidence type="ECO:0000313" key="3">
    <source>
        <dbReference type="Proteomes" id="UP000215914"/>
    </source>
</evidence>
<sequence length="56" mass="6510">MQSRRSFTYVVGELHKLSSSVLILSTFSSHFRHRSQGLNHRMKDFIIVSYVSLLVI</sequence>
<dbReference type="Gramene" id="mRNA:HanXRQr2_Chr11g0488621">
    <property type="protein sequence ID" value="mRNA:HanXRQr2_Chr11g0488621"/>
    <property type="gene ID" value="HanXRQr2_Chr11g0488621"/>
</dbReference>
<name>A0A251TD05_HELAN</name>
<gene>
    <name evidence="2" type="ORF">HannXRQ_Chr11g0342931</name>
    <name evidence="1" type="ORF">HanXRQr2_Chr11g0488621</name>
</gene>
<organism evidence="2 3">
    <name type="scientific">Helianthus annuus</name>
    <name type="common">Common sunflower</name>
    <dbReference type="NCBI Taxonomy" id="4232"/>
    <lineage>
        <taxon>Eukaryota</taxon>
        <taxon>Viridiplantae</taxon>
        <taxon>Streptophyta</taxon>
        <taxon>Embryophyta</taxon>
        <taxon>Tracheophyta</taxon>
        <taxon>Spermatophyta</taxon>
        <taxon>Magnoliopsida</taxon>
        <taxon>eudicotyledons</taxon>
        <taxon>Gunneridae</taxon>
        <taxon>Pentapetalae</taxon>
        <taxon>asterids</taxon>
        <taxon>campanulids</taxon>
        <taxon>Asterales</taxon>
        <taxon>Asteraceae</taxon>
        <taxon>Asteroideae</taxon>
        <taxon>Heliantheae alliance</taxon>
        <taxon>Heliantheae</taxon>
        <taxon>Helianthus</taxon>
    </lineage>
</organism>
<proteinExistence type="predicted"/>
<reference evidence="1 3" key="1">
    <citation type="journal article" date="2017" name="Nature">
        <title>The sunflower genome provides insights into oil metabolism, flowering and Asterid evolution.</title>
        <authorList>
            <person name="Badouin H."/>
            <person name="Gouzy J."/>
            <person name="Grassa C.J."/>
            <person name="Murat F."/>
            <person name="Staton S.E."/>
            <person name="Cottret L."/>
            <person name="Lelandais-Briere C."/>
            <person name="Owens G.L."/>
            <person name="Carrere S."/>
            <person name="Mayjonade B."/>
            <person name="Legrand L."/>
            <person name="Gill N."/>
            <person name="Kane N.C."/>
            <person name="Bowers J.E."/>
            <person name="Hubner S."/>
            <person name="Bellec A."/>
            <person name="Berard A."/>
            <person name="Berges H."/>
            <person name="Blanchet N."/>
            <person name="Boniface M.C."/>
            <person name="Brunel D."/>
            <person name="Catrice O."/>
            <person name="Chaidir N."/>
            <person name="Claudel C."/>
            <person name="Donnadieu C."/>
            <person name="Faraut T."/>
            <person name="Fievet G."/>
            <person name="Helmstetter N."/>
            <person name="King M."/>
            <person name="Knapp S.J."/>
            <person name="Lai Z."/>
            <person name="Le Paslier M.C."/>
            <person name="Lippi Y."/>
            <person name="Lorenzon L."/>
            <person name="Mandel J.R."/>
            <person name="Marage G."/>
            <person name="Marchand G."/>
            <person name="Marquand E."/>
            <person name="Bret-Mestries E."/>
            <person name="Morien E."/>
            <person name="Nambeesan S."/>
            <person name="Nguyen T."/>
            <person name="Pegot-Espagnet P."/>
            <person name="Pouilly N."/>
            <person name="Raftis F."/>
            <person name="Sallet E."/>
            <person name="Schiex T."/>
            <person name="Thomas J."/>
            <person name="Vandecasteele C."/>
            <person name="Vares D."/>
            <person name="Vear F."/>
            <person name="Vautrin S."/>
            <person name="Crespi M."/>
            <person name="Mangin B."/>
            <person name="Burke J.M."/>
            <person name="Salse J."/>
            <person name="Munos S."/>
            <person name="Vincourt P."/>
            <person name="Rieseberg L.H."/>
            <person name="Langlade N.B."/>
        </authorList>
    </citation>
    <scope>NUCLEOTIDE SEQUENCE [LARGE SCALE GENOMIC DNA]</scope>
    <source>
        <strain evidence="3">cv. SF193</strain>
        <tissue evidence="1">Leaves</tissue>
    </source>
</reference>
<dbReference type="EMBL" id="MNCJ02000326">
    <property type="protein sequence ID" value="KAF5781846.1"/>
    <property type="molecule type" value="Genomic_DNA"/>
</dbReference>
<dbReference type="Proteomes" id="UP000215914">
    <property type="component" value="Chromosome 11"/>
</dbReference>
<evidence type="ECO:0000313" key="2">
    <source>
        <dbReference type="EMBL" id="OTG08542.1"/>
    </source>
</evidence>
<dbReference type="AlphaFoldDB" id="A0A251TD05"/>
<dbReference type="EMBL" id="CM007900">
    <property type="protein sequence ID" value="OTG08542.1"/>
    <property type="molecule type" value="Genomic_DNA"/>
</dbReference>
<dbReference type="InParanoid" id="A0A251TD05"/>
<evidence type="ECO:0000313" key="1">
    <source>
        <dbReference type="EMBL" id="KAF5781846.1"/>
    </source>
</evidence>
<reference evidence="1" key="3">
    <citation type="submission" date="2020-06" db="EMBL/GenBank/DDBJ databases">
        <title>Helianthus annuus Genome sequencing and assembly Release 2.</title>
        <authorList>
            <person name="Gouzy J."/>
            <person name="Langlade N."/>
            <person name="Munos S."/>
        </authorList>
    </citation>
    <scope>NUCLEOTIDE SEQUENCE</scope>
    <source>
        <tissue evidence="1">Leaves</tissue>
    </source>
</reference>
<accession>A0A251TD05</accession>